<name>W2V0L5_9RICK</name>
<dbReference type="STRING" id="1401685.P857_676"/>
<keyword evidence="6" id="KW-1185">Reference proteome</keyword>
<dbReference type="PANTHER" id="PTHR30265:SF4">
    <property type="entry name" value="KOW MOTIF FAMILY PROTEIN, EXPRESSED"/>
    <property type="match status" value="1"/>
</dbReference>
<feature type="domain" description="NusG-like N-terminal" evidence="4">
    <location>
        <begin position="2"/>
        <end position="102"/>
    </location>
</feature>
<dbReference type="GO" id="GO:0006354">
    <property type="term" value="P:DNA-templated transcription elongation"/>
    <property type="evidence" value="ECO:0007669"/>
    <property type="project" value="InterPro"/>
</dbReference>
<protein>
    <submittedName>
        <fullName evidence="5">Transcription termination factor nusG family protein</fullName>
    </submittedName>
</protein>
<dbReference type="SUPFAM" id="SSF50104">
    <property type="entry name" value="Translation proteins SH3-like domain"/>
    <property type="match status" value="1"/>
</dbReference>
<comment type="caution">
    <text evidence="5">The sequence shown here is derived from an EMBL/GenBank/DDBJ whole genome shotgun (WGS) entry which is preliminary data.</text>
</comment>
<organism evidence="5 6">
    <name type="scientific">Candidatus Xenolissoclinum pacificiensis L6</name>
    <dbReference type="NCBI Taxonomy" id="1401685"/>
    <lineage>
        <taxon>Bacteria</taxon>
        <taxon>Pseudomonadati</taxon>
        <taxon>Pseudomonadota</taxon>
        <taxon>Alphaproteobacteria</taxon>
        <taxon>Rickettsiales</taxon>
        <taxon>Anaplasmataceae</taxon>
        <taxon>Candidatus Xenolissoclinum</taxon>
    </lineage>
</organism>
<dbReference type="Proteomes" id="UP000018951">
    <property type="component" value="Unassembled WGS sequence"/>
</dbReference>
<dbReference type="Gene3D" id="2.30.30.30">
    <property type="match status" value="1"/>
</dbReference>
<dbReference type="InterPro" id="IPR043425">
    <property type="entry name" value="NusG-like"/>
</dbReference>
<dbReference type="EMBL" id="AXCJ01000008">
    <property type="protein sequence ID" value="ETO91187.1"/>
    <property type="molecule type" value="Genomic_DNA"/>
</dbReference>
<gene>
    <name evidence="5" type="ORF">P857_676</name>
</gene>
<dbReference type="SMART" id="SM00738">
    <property type="entry name" value="NGN"/>
    <property type="match status" value="1"/>
</dbReference>
<evidence type="ECO:0000313" key="6">
    <source>
        <dbReference type="Proteomes" id="UP000018951"/>
    </source>
</evidence>
<dbReference type="SUPFAM" id="SSF82679">
    <property type="entry name" value="N-utilization substance G protein NusG, N-terminal domain"/>
    <property type="match status" value="1"/>
</dbReference>
<dbReference type="InterPro" id="IPR006645">
    <property type="entry name" value="NGN-like_dom"/>
</dbReference>
<dbReference type="Pfam" id="PF02357">
    <property type="entry name" value="NusG"/>
    <property type="match status" value="1"/>
</dbReference>
<evidence type="ECO:0000256" key="3">
    <source>
        <dbReference type="ARBA" id="ARBA00023163"/>
    </source>
</evidence>
<proteinExistence type="predicted"/>
<keyword evidence="2" id="KW-0805">Transcription regulation</keyword>
<evidence type="ECO:0000313" key="5">
    <source>
        <dbReference type="EMBL" id="ETO91187.1"/>
    </source>
</evidence>
<evidence type="ECO:0000256" key="2">
    <source>
        <dbReference type="ARBA" id="ARBA00023015"/>
    </source>
</evidence>
<dbReference type="GO" id="GO:0031564">
    <property type="term" value="P:transcription antitermination"/>
    <property type="evidence" value="ECO:0007669"/>
    <property type="project" value="UniProtKB-KW"/>
</dbReference>
<dbReference type="InterPro" id="IPR014722">
    <property type="entry name" value="Rib_uL2_dom2"/>
</dbReference>
<dbReference type="AlphaFoldDB" id="W2V0L5"/>
<dbReference type="InterPro" id="IPR036735">
    <property type="entry name" value="NGN_dom_sf"/>
</dbReference>
<evidence type="ECO:0000256" key="1">
    <source>
        <dbReference type="ARBA" id="ARBA00022814"/>
    </source>
</evidence>
<dbReference type="PANTHER" id="PTHR30265">
    <property type="entry name" value="RHO-INTERACTING TRANSCRIPTION TERMINATION FACTOR NUSG"/>
    <property type="match status" value="1"/>
</dbReference>
<dbReference type="Gene3D" id="3.30.70.940">
    <property type="entry name" value="NusG, N-terminal domain"/>
    <property type="match status" value="1"/>
</dbReference>
<evidence type="ECO:0000259" key="4">
    <source>
        <dbReference type="SMART" id="SM00738"/>
    </source>
</evidence>
<keyword evidence="3" id="KW-0804">Transcription</keyword>
<sequence>MEFKWYLFRVTSGKEGYVEKYLKENYSDHEDFSEVYIPRSIVAGSAGKLKKMLPGYVFIRMRMTEDFLKKIALVPKIFFISRKEGKPEEIPESQIEKLRSGIREVEDMSERSAVLDKGHRVRVEGGAFHGLYGFVKEIKDEDKVVVAISILGKMTEVLLNPDQLLKEDD</sequence>
<dbReference type="InterPro" id="IPR008991">
    <property type="entry name" value="Translation_prot_SH3-like_sf"/>
</dbReference>
<reference evidence="5 6" key="1">
    <citation type="journal article" date="2013" name="PLoS ONE">
        <title>Bacterial endosymbiosis in a chordate host: long-term co-evolution and conservation of secondary metabolism.</title>
        <authorList>
            <person name="Kwan J.C."/>
            <person name="Schmidt E.W."/>
        </authorList>
    </citation>
    <scope>NUCLEOTIDE SEQUENCE [LARGE SCALE GENOMIC DNA]</scope>
    <source>
        <strain evidence="6">L6</strain>
    </source>
</reference>
<keyword evidence="1" id="KW-0889">Transcription antitermination</keyword>
<accession>W2V0L5</accession>